<dbReference type="AlphaFoldDB" id="D5G4L2"/>
<name>D5G4L2_TUBMM</name>
<gene>
    <name evidence="2" type="ORF">GSTUM_00004208001</name>
</gene>
<sequence length="166" mass="18106">MKFSSALPFASTLVSVLAVPAAARSRVFSLKTANSSNNELNNFWIENFGNHASFNTSGQVVKAYFADDGSRRLIVNGLDGTEDNVFLIPETPNSAVSNLVFADAAISESRSSEWGITNDKLVYGSEDRFYAFPTTTGTGWEIRWVDEDAVIPANTFPVHLAVEYLA</sequence>
<dbReference type="EMBL" id="FN429988">
    <property type="protein sequence ID" value="CAZ79455.1"/>
    <property type="molecule type" value="Genomic_DNA"/>
</dbReference>
<feature type="signal peptide" evidence="1">
    <location>
        <begin position="1"/>
        <end position="18"/>
    </location>
</feature>
<evidence type="ECO:0000256" key="1">
    <source>
        <dbReference type="SAM" id="SignalP"/>
    </source>
</evidence>
<dbReference type="HOGENOM" id="CLU_1603952_0_0_1"/>
<feature type="chain" id="PRO_5003072208" evidence="1">
    <location>
        <begin position="19"/>
        <end position="166"/>
    </location>
</feature>
<dbReference type="GeneID" id="9188395"/>
<accession>D5G4L2</accession>
<organism evidence="2 3">
    <name type="scientific">Tuber melanosporum (strain Mel28)</name>
    <name type="common">Perigord black truffle</name>
    <dbReference type="NCBI Taxonomy" id="656061"/>
    <lineage>
        <taxon>Eukaryota</taxon>
        <taxon>Fungi</taxon>
        <taxon>Dikarya</taxon>
        <taxon>Ascomycota</taxon>
        <taxon>Pezizomycotina</taxon>
        <taxon>Pezizomycetes</taxon>
        <taxon>Pezizales</taxon>
        <taxon>Tuberaceae</taxon>
        <taxon>Tuber</taxon>
    </lineage>
</organism>
<keyword evidence="3" id="KW-1185">Reference proteome</keyword>
<proteinExistence type="predicted"/>
<evidence type="ECO:0000313" key="2">
    <source>
        <dbReference type="EMBL" id="CAZ79455.1"/>
    </source>
</evidence>
<dbReference type="RefSeq" id="XP_002835298.1">
    <property type="nucleotide sequence ID" value="XM_002835252.1"/>
</dbReference>
<keyword evidence="1" id="KW-0732">Signal</keyword>
<dbReference type="Proteomes" id="UP000006911">
    <property type="component" value="Unassembled WGS sequence"/>
</dbReference>
<dbReference type="InParanoid" id="D5G4L2"/>
<reference evidence="2 3" key="1">
    <citation type="journal article" date="2010" name="Nature">
        <title>Perigord black truffle genome uncovers evolutionary origins and mechanisms of symbiosis.</title>
        <authorList>
            <person name="Martin F."/>
            <person name="Kohler A."/>
            <person name="Murat C."/>
            <person name="Balestrini R."/>
            <person name="Coutinho P.M."/>
            <person name="Jaillon O."/>
            <person name="Montanini B."/>
            <person name="Morin E."/>
            <person name="Noel B."/>
            <person name="Percudani R."/>
            <person name="Porcel B."/>
            <person name="Rubini A."/>
            <person name="Amicucci A."/>
            <person name="Amselem J."/>
            <person name="Anthouard V."/>
            <person name="Arcioni S."/>
            <person name="Artiguenave F."/>
            <person name="Aury J.M."/>
            <person name="Ballario P."/>
            <person name="Bolchi A."/>
            <person name="Brenna A."/>
            <person name="Brun A."/>
            <person name="Buee M."/>
            <person name="Cantarel B."/>
            <person name="Chevalier G."/>
            <person name="Couloux A."/>
            <person name="Da Silva C."/>
            <person name="Denoeud F."/>
            <person name="Duplessis S."/>
            <person name="Ghignone S."/>
            <person name="Hilselberger B."/>
            <person name="Iotti M."/>
            <person name="Marcais B."/>
            <person name="Mello A."/>
            <person name="Miranda M."/>
            <person name="Pacioni G."/>
            <person name="Quesneville H."/>
            <person name="Riccioni C."/>
            <person name="Ruotolo R."/>
            <person name="Splivallo R."/>
            <person name="Stocchi V."/>
            <person name="Tisserant E."/>
            <person name="Viscomi A.R."/>
            <person name="Zambonelli A."/>
            <person name="Zampieri E."/>
            <person name="Henrissat B."/>
            <person name="Lebrun M.H."/>
            <person name="Paolocci F."/>
            <person name="Bonfante P."/>
            <person name="Ottonello S."/>
            <person name="Wincker P."/>
        </authorList>
    </citation>
    <scope>NUCLEOTIDE SEQUENCE [LARGE SCALE GENOMIC DNA]</scope>
    <source>
        <strain evidence="2 3">Mel28</strain>
    </source>
</reference>
<evidence type="ECO:0000313" key="3">
    <source>
        <dbReference type="Proteomes" id="UP000006911"/>
    </source>
</evidence>
<protein>
    <submittedName>
        <fullName evidence="2">(Perigord truffle) hypothetical protein</fullName>
    </submittedName>
</protein>
<dbReference type="KEGG" id="tml:GSTUM_00004208001"/>